<proteinExistence type="predicted"/>
<evidence type="ECO:0000256" key="1">
    <source>
        <dbReference type="SAM" id="MobiDB-lite"/>
    </source>
</evidence>
<accession>A0ABS7US72</accession>
<reference evidence="3" key="1">
    <citation type="submission" date="2024-05" db="EMBL/GenBank/DDBJ databases">
        <title>Metabacillus sp. nov., isolated from the rhizosphere soil of tomato plants.</title>
        <authorList>
            <person name="Ma R."/>
        </authorList>
    </citation>
    <scope>NUCLEOTIDE SEQUENCE</scope>
    <source>
        <strain evidence="3">DBTR6</strain>
    </source>
</reference>
<feature type="compositionally biased region" description="Basic and acidic residues" evidence="1">
    <location>
        <begin position="100"/>
        <end position="113"/>
    </location>
</feature>
<keyword evidence="2" id="KW-0812">Transmembrane</keyword>
<dbReference type="Proteomes" id="UP001165287">
    <property type="component" value="Unassembled WGS sequence"/>
</dbReference>
<dbReference type="EMBL" id="JAIQUM010000022">
    <property type="protein sequence ID" value="MBZ5750899.1"/>
    <property type="molecule type" value="Genomic_DNA"/>
</dbReference>
<organism evidence="3 4">
    <name type="scientific">Metabacillus rhizolycopersici</name>
    <dbReference type="NCBI Taxonomy" id="2875709"/>
    <lineage>
        <taxon>Bacteria</taxon>
        <taxon>Bacillati</taxon>
        <taxon>Bacillota</taxon>
        <taxon>Bacilli</taxon>
        <taxon>Bacillales</taxon>
        <taxon>Bacillaceae</taxon>
        <taxon>Metabacillus</taxon>
    </lineage>
</organism>
<gene>
    <name evidence="3" type="ORF">K9V48_11710</name>
</gene>
<feature type="transmembrane region" description="Helical" evidence="2">
    <location>
        <begin position="43"/>
        <end position="73"/>
    </location>
</feature>
<keyword evidence="4" id="KW-1185">Reference proteome</keyword>
<keyword evidence="2" id="KW-0472">Membrane</keyword>
<keyword evidence="2" id="KW-1133">Transmembrane helix</keyword>
<evidence type="ECO:0000313" key="3">
    <source>
        <dbReference type="EMBL" id="MBZ5750899.1"/>
    </source>
</evidence>
<sequence length="139" mass="15592">MKKFLISFGGLLIILGAAGIVNHLSMTIKAVQEEQNMYGDSVHFMMIQLFSTIGPYITCLIGGGIILAMAAFLNEYQKRSEITTQLIQALSEQRIAPPKQETKESLTKHEDHQITNSTDTTSKKDTSIGYEDERFYWNG</sequence>
<protein>
    <submittedName>
        <fullName evidence="3">Uncharacterized protein</fullName>
    </submittedName>
</protein>
<comment type="caution">
    <text evidence="3">The sequence shown here is derived from an EMBL/GenBank/DDBJ whole genome shotgun (WGS) entry which is preliminary data.</text>
</comment>
<feature type="region of interest" description="Disordered" evidence="1">
    <location>
        <begin position="93"/>
        <end position="125"/>
    </location>
</feature>
<name>A0ABS7US72_9BACI</name>
<evidence type="ECO:0000313" key="4">
    <source>
        <dbReference type="Proteomes" id="UP001165287"/>
    </source>
</evidence>
<dbReference type="RefSeq" id="WP_224139178.1">
    <property type="nucleotide sequence ID" value="NZ_JAIQUM010000022.1"/>
</dbReference>
<evidence type="ECO:0000256" key="2">
    <source>
        <dbReference type="SAM" id="Phobius"/>
    </source>
</evidence>